<name>A0ABQ7QV99_PLUXY</name>
<comment type="caution">
    <text evidence="1">The sequence shown here is derived from an EMBL/GenBank/DDBJ whole genome shotgun (WGS) entry which is preliminary data.</text>
</comment>
<evidence type="ECO:0000313" key="1">
    <source>
        <dbReference type="EMBL" id="KAG7308960.1"/>
    </source>
</evidence>
<keyword evidence="2" id="KW-1185">Reference proteome</keyword>
<evidence type="ECO:0000313" key="2">
    <source>
        <dbReference type="Proteomes" id="UP000823941"/>
    </source>
</evidence>
<dbReference type="EMBL" id="JAHIBW010000008">
    <property type="protein sequence ID" value="KAG7308960.1"/>
    <property type="molecule type" value="Genomic_DNA"/>
</dbReference>
<organism evidence="1 2">
    <name type="scientific">Plutella xylostella</name>
    <name type="common">Diamondback moth</name>
    <name type="synonym">Plutella maculipennis</name>
    <dbReference type="NCBI Taxonomy" id="51655"/>
    <lineage>
        <taxon>Eukaryota</taxon>
        <taxon>Metazoa</taxon>
        <taxon>Ecdysozoa</taxon>
        <taxon>Arthropoda</taxon>
        <taxon>Hexapoda</taxon>
        <taxon>Insecta</taxon>
        <taxon>Pterygota</taxon>
        <taxon>Neoptera</taxon>
        <taxon>Endopterygota</taxon>
        <taxon>Lepidoptera</taxon>
        <taxon>Glossata</taxon>
        <taxon>Ditrysia</taxon>
        <taxon>Yponomeutoidea</taxon>
        <taxon>Plutellidae</taxon>
        <taxon>Plutella</taxon>
    </lineage>
</organism>
<sequence length="56" mass="5995">MSTTRAGCPRRGRGGCKSQLCSNLRHLVSHHRASHRVPPRPTSCPTAAAAVTPTNF</sequence>
<reference evidence="1 2" key="1">
    <citation type="submission" date="2021-06" db="EMBL/GenBank/DDBJ databases">
        <title>A haploid diamondback moth (Plutella xylostella L.) genome assembly resolves 31 chromosomes and identifies a diamide resistance mutation.</title>
        <authorList>
            <person name="Ward C.M."/>
            <person name="Perry K.D."/>
            <person name="Baker G."/>
            <person name="Powis K."/>
            <person name="Heckel D.G."/>
            <person name="Baxter S.W."/>
        </authorList>
    </citation>
    <scope>NUCLEOTIDE SEQUENCE [LARGE SCALE GENOMIC DNA]</scope>
    <source>
        <strain evidence="1 2">LV</strain>
        <tissue evidence="1">Single pupa</tissue>
    </source>
</reference>
<protein>
    <submittedName>
        <fullName evidence="1">Uncharacterized protein</fullName>
    </submittedName>
</protein>
<dbReference type="Proteomes" id="UP000823941">
    <property type="component" value="Chromosome 8"/>
</dbReference>
<gene>
    <name evidence="1" type="ORF">JYU34_006237</name>
</gene>
<accession>A0ABQ7QV99</accession>
<proteinExistence type="predicted"/>